<dbReference type="InterPro" id="IPR050267">
    <property type="entry name" value="Anti-sigma-factor_SerPK"/>
</dbReference>
<keyword evidence="3" id="KW-0067">ATP-binding</keyword>
<dbReference type="EMBL" id="JAGEOJ010000011">
    <property type="protein sequence ID" value="MBO2450696.1"/>
    <property type="molecule type" value="Genomic_DNA"/>
</dbReference>
<name>A0A939T370_9ACTN</name>
<reference evidence="3" key="1">
    <citation type="submission" date="2021-03" db="EMBL/GenBank/DDBJ databases">
        <authorList>
            <person name="Kanchanasin P."/>
            <person name="Saeng-In P."/>
            <person name="Phongsopitanun W."/>
            <person name="Yuki M."/>
            <person name="Kudo T."/>
            <person name="Ohkuma M."/>
            <person name="Tanasupawat S."/>
        </authorList>
    </citation>
    <scope>NUCLEOTIDE SEQUENCE</scope>
    <source>
        <strain evidence="3">GKU 128</strain>
    </source>
</reference>
<gene>
    <name evidence="3" type="ORF">J4573_26570</name>
</gene>
<dbReference type="GO" id="GO:0005524">
    <property type="term" value="F:ATP binding"/>
    <property type="evidence" value="ECO:0007669"/>
    <property type="project" value="UniProtKB-KW"/>
</dbReference>
<dbReference type="GO" id="GO:0004674">
    <property type="term" value="F:protein serine/threonine kinase activity"/>
    <property type="evidence" value="ECO:0007669"/>
    <property type="project" value="UniProtKB-KW"/>
</dbReference>
<comment type="caution">
    <text evidence="3">The sequence shown here is derived from an EMBL/GenBank/DDBJ whole genome shotgun (WGS) entry which is preliminary data.</text>
</comment>
<sequence length="136" mass="14808">MDDSFIFTLALKPEPEALPIARETAELALKTWGLCERRVYEGKLVVNELVTNAVQNSPVGGEITLRMFLCDHDVPVVEVWDDSDLLPAPQPDDLNATSGRGLNLVDYFVRRWGSTPVAGGGKVVWAALEVAGGFNP</sequence>
<dbReference type="CDD" id="cd16936">
    <property type="entry name" value="HATPase_RsbW-like"/>
    <property type="match status" value="1"/>
</dbReference>
<dbReference type="PANTHER" id="PTHR35526">
    <property type="entry name" value="ANTI-SIGMA-F FACTOR RSBW-RELATED"/>
    <property type="match status" value="1"/>
</dbReference>
<keyword evidence="4" id="KW-1185">Reference proteome</keyword>
<feature type="domain" description="Histidine kinase/HSP90-like ATPase" evidence="2">
    <location>
        <begin position="13"/>
        <end position="125"/>
    </location>
</feature>
<keyword evidence="3" id="KW-0547">Nucleotide-binding</keyword>
<dbReference type="SUPFAM" id="SSF55874">
    <property type="entry name" value="ATPase domain of HSP90 chaperone/DNA topoisomerase II/histidine kinase"/>
    <property type="match status" value="1"/>
</dbReference>
<dbReference type="PANTHER" id="PTHR35526:SF3">
    <property type="entry name" value="ANTI-SIGMA-F FACTOR RSBW"/>
    <property type="match status" value="1"/>
</dbReference>
<dbReference type="Pfam" id="PF13581">
    <property type="entry name" value="HATPase_c_2"/>
    <property type="match status" value="1"/>
</dbReference>
<evidence type="ECO:0000313" key="4">
    <source>
        <dbReference type="Proteomes" id="UP000669179"/>
    </source>
</evidence>
<dbReference type="Gene3D" id="3.30.565.10">
    <property type="entry name" value="Histidine kinase-like ATPase, C-terminal domain"/>
    <property type="match status" value="1"/>
</dbReference>
<dbReference type="AlphaFoldDB" id="A0A939T370"/>
<dbReference type="InterPro" id="IPR003594">
    <property type="entry name" value="HATPase_dom"/>
</dbReference>
<protein>
    <submittedName>
        <fullName evidence="3">ATP-binding protein</fullName>
    </submittedName>
</protein>
<evidence type="ECO:0000313" key="3">
    <source>
        <dbReference type="EMBL" id="MBO2450696.1"/>
    </source>
</evidence>
<keyword evidence="1" id="KW-0418">Kinase</keyword>
<evidence type="ECO:0000256" key="1">
    <source>
        <dbReference type="ARBA" id="ARBA00022527"/>
    </source>
</evidence>
<proteinExistence type="predicted"/>
<keyword evidence="1" id="KW-0723">Serine/threonine-protein kinase</keyword>
<dbReference type="InterPro" id="IPR036890">
    <property type="entry name" value="HATPase_C_sf"/>
</dbReference>
<dbReference type="RefSeq" id="WP_208258585.1">
    <property type="nucleotide sequence ID" value="NZ_JAGEOJ010000011.1"/>
</dbReference>
<organism evidence="3 4">
    <name type="scientific">Actinomadura barringtoniae</name>
    <dbReference type="NCBI Taxonomy" id="1427535"/>
    <lineage>
        <taxon>Bacteria</taxon>
        <taxon>Bacillati</taxon>
        <taxon>Actinomycetota</taxon>
        <taxon>Actinomycetes</taxon>
        <taxon>Streptosporangiales</taxon>
        <taxon>Thermomonosporaceae</taxon>
        <taxon>Actinomadura</taxon>
    </lineage>
</organism>
<evidence type="ECO:0000259" key="2">
    <source>
        <dbReference type="Pfam" id="PF13581"/>
    </source>
</evidence>
<dbReference type="Proteomes" id="UP000669179">
    <property type="component" value="Unassembled WGS sequence"/>
</dbReference>
<accession>A0A939T370</accession>
<keyword evidence="1" id="KW-0808">Transferase</keyword>